<evidence type="ECO:0000256" key="1">
    <source>
        <dbReference type="SAM" id="SignalP"/>
    </source>
</evidence>
<dbReference type="GeneID" id="105265860"/>
<evidence type="ECO:0000313" key="4">
    <source>
        <dbReference type="RefSeq" id="XP_011301935.1"/>
    </source>
</evidence>
<keyword evidence="1" id="KW-0732">Signal</keyword>
<dbReference type="GO" id="GO:0042765">
    <property type="term" value="C:GPI-anchor transamidase complex"/>
    <property type="evidence" value="ECO:0007669"/>
    <property type="project" value="InterPro"/>
</dbReference>
<accession>A0A9R1T3E5</accession>
<dbReference type="EMBL" id="GBYB01010468">
    <property type="protein sequence ID" value="JAG80235.1"/>
    <property type="molecule type" value="Transcribed_RNA"/>
</dbReference>
<dbReference type="PANTHER" id="PTHR12959:SF11">
    <property type="entry name" value="GPI TRANSAMIDASE COMPONENT PIG-T"/>
    <property type="match status" value="1"/>
</dbReference>
<dbReference type="OrthoDB" id="331263at2759"/>
<dbReference type="KEGG" id="fas:105265860"/>
<reference evidence="4" key="2">
    <citation type="submission" date="2025-04" db="UniProtKB">
        <authorList>
            <consortium name="RefSeq"/>
        </authorList>
    </citation>
    <scope>IDENTIFICATION</scope>
</reference>
<name>A0A0C9Q8B3_9HYME</name>
<feature type="signal peptide" evidence="1">
    <location>
        <begin position="1"/>
        <end position="24"/>
    </location>
</feature>
<dbReference type="AlphaFoldDB" id="A0A0C9Q8B3"/>
<evidence type="ECO:0000313" key="3">
    <source>
        <dbReference type="Proteomes" id="UP000694866"/>
    </source>
</evidence>
<feature type="chain" id="PRO_5044541412" evidence="1">
    <location>
        <begin position="25"/>
        <end position="580"/>
    </location>
</feature>
<proteinExistence type="predicted"/>
<dbReference type="Proteomes" id="UP000694866">
    <property type="component" value="Unplaced"/>
</dbReference>
<reference evidence="2" key="1">
    <citation type="submission" date="2015-01" db="EMBL/GenBank/DDBJ databases">
        <title>Transcriptome Assembly of Fopius arisanus.</title>
        <authorList>
            <person name="Geib S."/>
        </authorList>
    </citation>
    <scope>NUCLEOTIDE SEQUENCE</scope>
</reference>
<dbReference type="GO" id="GO:0016255">
    <property type="term" value="P:attachment of GPI anchor to protein"/>
    <property type="evidence" value="ECO:0007669"/>
    <property type="project" value="InterPro"/>
</dbReference>
<gene>
    <name evidence="2" type="primary">PIGT</name>
    <name evidence="4" type="synonym">PIG-T</name>
    <name evidence="2" type="ORF">g.5594</name>
</gene>
<dbReference type="CTD" id="31772"/>
<organism evidence="2">
    <name type="scientific">Fopius arisanus</name>
    <dbReference type="NCBI Taxonomy" id="64838"/>
    <lineage>
        <taxon>Eukaryota</taxon>
        <taxon>Metazoa</taxon>
        <taxon>Ecdysozoa</taxon>
        <taxon>Arthropoda</taxon>
        <taxon>Hexapoda</taxon>
        <taxon>Insecta</taxon>
        <taxon>Pterygota</taxon>
        <taxon>Neoptera</taxon>
        <taxon>Endopterygota</taxon>
        <taxon>Hymenoptera</taxon>
        <taxon>Apocrita</taxon>
        <taxon>Ichneumonoidea</taxon>
        <taxon>Braconidae</taxon>
        <taxon>Opiinae</taxon>
        <taxon>Fopius</taxon>
    </lineage>
</organism>
<dbReference type="PANTHER" id="PTHR12959">
    <property type="entry name" value="GPI TRANSAMIDASE COMPONENT PIG-T-RELATED"/>
    <property type="match status" value="1"/>
</dbReference>
<sequence length="580" mass="65292">MKIMEIKAVVLFVIVLINLGTSRAIYNDSFDEELLLKPLASGHVYAYFQFTTLWRVQRDSKQLQHSHLFPRGLSVLIDRHHVQELHISLTDGLWRYRKWGYPVVDAGPGADIYAWFQSEVQDVDKEWKALMNALSGLLCASLNFVDASNSMSPEFSFRPMGVVEKFPNSSHLRYASLPREIVCTENLTPFKKLLPCDSKKGLATLLNSAYIHNTNYHSIGIHFRSVCANAGCTLSSLELRQSISLVYDTMIEGNQDWSLRKLFGMGLMGVCPLATLSNIYVDTSTNNSIHTYRLTPNPSATILSLRGGQKAEVAVYDNRAFTSRGAFNVAAVHSKQRTGGVEFPSILSANRYIVAYGQEKATLITKLYNNHWQTINVVLLENIPWYLSMYLHSMRIERNGETVKPLALRYSPGRERVQPYYLELVLRLPPHSVTKFSIEMDYLFLKWQEYPPDANHGFYMGPAVITAVLPTARNYTGLPIDGSTITSSFNASRAGYLVQIRTETILISLPTPDFSMPYNVICLASTTVALAFGPLHNISTKRLVLKDIPEGFMARLVSASKKKLSSIFSFSKVKKEEKVD</sequence>
<keyword evidence="3" id="KW-1185">Reference proteome</keyword>
<protein>
    <submittedName>
        <fullName evidence="4">GPI transamidase component PIG-T</fullName>
    </submittedName>
    <submittedName>
        <fullName evidence="2">PIGT protein</fullName>
    </submittedName>
</protein>
<dbReference type="RefSeq" id="XP_011301935.1">
    <property type="nucleotide sequence ID" value="XM_011303633.1"/>
</dbReference>
<dbReference type="InterPro" id="IPR007245">
    <property type="entry name" value="PIG-T"/>
</dbReference>
<dbReference type="Pfam" id="PF04113">
    <property type="entry name" value="Gpi16"/>
    <property type="match status" value="2"/>
</dbReference>
<accession>A0A0C9Q8B3</accession>
<evidence type="ECO:0000313" key="2">
    <source>
        <dbReference type="EMBL" id="JAG80235.1"/>
    </source>
</evidence>